<dbReference type="PANTHER" id="PTHR17985">
    <property type="entry name" value="SER/THR-RICH PROTEIN T10 IN DGCR REGION"/>
    <property type="match status" value="1"/>
</dbReference>
<dbReference type="Pfam" id="PF05742">
    <property type="entry name" value="TANGO2"/>
    <property type="match status" value="1"/>
</dbReference>
<evidence type="ECO:0000313" key="1">
    <source>
        <dbReference type="EMBL" id="GAA3728911.1"/>
    </source>
</evidence>
<reference evidence="2" key="1">
    <citation type="journal article" date="2019" name="Int. J. Syst. Evol. Microbiol.">
        <title>The Global Catalogue of Microorganisms (GCM) 10K type strain sequencing project: providing services to taxonomists for standard genome sequencing and annotation.</title>
        <authorList>
            <consortium name="The Broad Institute Genomics Platform"/>
            <consortium name="The Broad Institute Genome Sequencing Center for Infectious Disease"/>
            <person name="Wu L."/>
            <person name="Ma J."/>
        </authorList>
    </citation>
    <scope>NUCLEOTIDE SEQUENCE [LARGE SCALE GENOMIC DNA]</scope>
    <source>
        <strain evidence="2">JCM 17137</strain>
    </source>
</reference>
<evidence type="ECO:0000313" key="2">
    <source>
        <dbReference type="Proteomes" id="UP001500908"/>
    </source>
</evidence>
<dbReference type="Proteomes" id="UP001500908">
    <property type="component" value="Unassembled WGS sequence"/>
</dbReference>
<proteinExistence type="predicted"/>
<sequence>MCTVIVSHDPSADVPLLVAALRDEMTDRAWEPPARHWPERPGLLGGRDRHAGGTWLAAHPAPAAASPRLGAVLNGRVTAEPFHGRRPVLDSTVAPARAKRSRGELPLLAADSAELRLDGTDLDAFDPFHLLRADAEAATLSTWDGADLTERALPRGVSVIVNTGLDAAEPRAQRFAPLFAHRRPRPDAELLRTATDPYTIWGAWAELIDTAAGSGARTAGTGSGADDPSAIVARVELDGGRVWATSSATLLALTGDGLRYAFTDSLGDPHAWRMVH</sequence>
<dbReference type="InterPro" id="IPR008551">
    <property type="entry name" value="TANGO2"/>
</dbReference>
<comment type="caution">
    <text evidence="1">The sequence shown here is derived from an EMBL/GenBank/DDBJ whole genome shotgun (WGS) entry which is preliminary data.</text>
</comment>
<gene>
    <name evidence="1" type="ORF">GCM10022402_06960</name>
</gene>
<organism evidence="1 2">
    <name type="scientific">Salinactinospora qingdaonensis</name>
    <dbReference type="NCBI Taxonomy" id="702744"/>
    <lineage>
        <taxon>Bacteria</taxon>
        <taxon>Bacillati</taxon>
        <taxon>Actinomycetota</taxon>
        <taxon>Actinomycetes</taxon>
        <taxon>Streptosporangiales</taxon>
        <taxon>Nocardiopsidaceae</taxon>
        <taxon>Salinactinospora</taxon>
    </lineage>
</organism>
<name>A0ABP7F3P6_9ACTN</name>
<dbReference type="EMBL" id="BAABDD010000002">
    <property type="protein sequence ID" value="GAA3728911.1"/>
    <property type="molecule type" value="Genomic_DNA"/>
</dbReference>
<dbReference type="RefSeq" id="WP_344967150.1">
    <property type="nucleotide sequence ID" value="NZ_BAABDD010000002.1"/>
</dbReference>
<protein>
    <submittedName>
        <fullName evidence="1">NRDE family protein</fullName>
    </submittedName>
</protein>
<accession>A0ABP7F3P6</accession>
<dbReference type="PANTHER" id="PTHR17985:SF8">
    <property type="entry name" value="TRANSPORT AND GOLGI ORGANIZATION PROTEIN 2 HOMOLOG"/>
    <property type="match status" value="1"/>
</dbReference>
<keyword evidence="2" id="KW-1185">Reference proteome</keyword>